<dbReference type="Gene3D" id="3.40.50.300">
    <property type="entry name" value="P-loop containing nucleotide triphosphate hydrolases"/>
    <property type="match status" value="1"/>
</dbReference>
<evidence type="ECO:0000256" key="10">
    <source>
        <dbReference type="HAMAP-Rule" id="MF_00185"/>
    </source>
</evidence>
<evidence type="ECO:0000256" key="4">
    <source>
        <dbReference type="ARBA" id="ARBA00022679"/>
    </source>
</evidence>
<dbReference type="InterPro" id="IPR039657">
    <property type="entry name" value="Dimethylallyltransferase"/>
</dbReference>
<protein>
    <recommendedName>
        <fullName evidence="10">tRNA dimethylallyltransferase</fullName>
        <ecNumber evidence="10">2.5.1.75</ecNumber>
    </recommendedName>
    <alternativeName>
        <fullName evidence="10">Dimethylallyl diphosphate:tRNA dimethylallyltransferase</fullName>
        <shortName evidence="10">DMAPP:tRNA dimethylallyltransferase</shortName>
        <shortName evidence="10">DMATase</shortName>
    </alternativeName>
    <alternativeName>
        <fullName evidence="10">Isopentenyl-diphosphate:tRNA isopentenyltransferase</fullName>
        <shortName evidence="10">IPP transferase</shortName>
        <shortName evidence="10">IPPT</shortName>
        <shortName evidence="10">IPTase</shortName>
    </alternativeName>
</protein>
<feature type="binding site" evidence="10">
    <location>
        <begin position="14"/>
        <end position="21"/>
    </location>
    <ligand>
        <name>ATP</name>
        <dbReference type="ChEBI" id="CHEBI:30616"/>
    </ligand>
</feature>
<comment type="catalytic activity">
    <reaction evidence="9 10 11">
        <text>adenosine(37) in tRNA + dimethylallyl diphosphate = N(6)-dimethylallyladenosine(37) in tRNA + diphosphate</text>
        <dbReference type="Rhea" id="RHEA:26482"/>
        <dbReference type="Rhea" id="RHEA-COMP:10162"/>
        <dbReference type="Rhea" id="RHEA-COMP:10375"/>
        <dbReference type="ChEBI" id="CHEBI:33019"/>
        <dbReference type="ChEBI" id="CHEBI:57623"/>
        <dbReference type="ChEBI" id="CHEBI:74411"/>
        <dbReference type="ChEBI" id="CHEBI:74415"/>
        <dbReference type="EC" id="2.5.1.75"/>
    </reaction>
</comment>
<comment type="caution">
    <text evidence="14">The sequence shown here is derived from an EMBL/GenBank/DDBJ whole genome shotgun (WGS) entry which is preliminary data.</text>
</comment>
<gene>
    <name evidence="10 14" type="primary">miaA</name>
    <name evidence="14" type="ORF">L0U88_02500</name>
</gene>
<comment type="subunit">
    <text evidence="10">Monomer.</text>
</comment>
<evidence type="ECO:0000313" key="14">
    <source>
        <dbReference type="EMBL" id="MCF1713497.1"/>
    </source>
</evidence>
<proteinExistence type="inferred from homology"/>
<evidence type="ECO:0000256" key="1">
    <source>
        <dbReference type="ARBA" id="ARBA00001946"/>
    </source>
</evidence>
<accession>A0ABS9BEH5</accession>
<dbReference type="InterPro" id="IPR027417">
    <property type="entry name" value="P-loop_NTPase"/>
</dbReference>
<dbReference type="NCBIfam" id="TIGR00174">
    <property type="entry name" value="miaA"/>
    <property type="match status" value="1"/>
</dbReference>
<reference evidence="14 15" key="1">
    <citation type="submission" date="2022-01" db="EMBL/GenBank/DDBJ databases">
        <title>Flavihumibacter sp. nov., isolated from sediment of a river.</title>
        <authorList>
            <person name="Liu H."/>
        </authorList>
    </citation>
    <scope>NUCLEOTIDE SEQUENCE [LARGE SCALE GENOMIC DNA]</scope>
    <source>
        <strain evidence="14 15">RY-1</strain>
    </source>
</reference>
<dbReference type="HAMAP" id="MF_00185">
    <property type="entry name" value="IPP_trans"/>
    <property type="match status" value="1"/>
</dbReference>
<dbReference type="EMBL" id="JAKEVY010000001">
    <property type="protein sequence ID" value="MCF1713497.1"/>
    <property type="molecule type" value="Genomic_DNA"/>
</dbReference>
<name>A0ABS9BEH5_9BACT</name>
<dbReference type="Gene3D" id="1.10.20.140">
    <property type="match status" value="1"/>
</dbReference>
<dbReference type="GO" id="GO:0052381">
    <property type="term" value="F:tRNA dimethylallyltransferase activity"/>
    <property type="evidence" value="ECO:0007669"/>
    <property type="project" value="UniProtKB-EC"/>
</dbReference>
<dbReference type="PANTHER" id="PTHR11088:SF60">
    <property type="entry name" value="TRNA DIMETHYLALLYLTRANSFERASE"/>
    <property type="match status" value="1"/>
</dbReference>
<comment type="caution">
    <text evidence="10">Lacks conserved residue(s) required for the propagation of feature annotation.</text>
</comment>
<keyword evidence="7 10" id="KW-0067">ATP-binding</keyword>
<keyword evidence="6 10" id="KW-0547">Nucleotide-binding</keyword>
<evidence type="ECO:0000256" key="3">
    <source>
        <dbReference type="ARBA" id="ARBA00005842"/>
    </source>
</evidence>
<dbReference type="Pfam" id="PF01715">
    <property type="entry name" value="IPPT"/>
    <property type="match status" value="1"/>
</dbReference>
<sequence length="312" mass="35404">MKAVKKNFSIVIAGPTAVGKTAMAILVAQSLKTEILSADSRQCYQELSIGVARPDEQELAAVPHHFIASHSILEDWNAAKYASYGMEVLQRIFAEHDTAVIVGGTGLYIKALTEGLDDVPTVDPAIRQSIQLEYEQNGMGWLQQMVQEKDPLYYSTGEILNPHRLLRALEVVLSTGRSIRSFQTSQVKPRFFQTLKIALELPRQELVVRIDKRVEQMMKDGLLEEVKSVQVELDQKGKSWKTITALQTVGYKELFMYLEGQLSLDEAVEKIKQHTRQYAKRQMTWFKKDTAFQWFHPADGDGVLNYIQKQIS</sequence>
<keyword evidence="5 10" id="KW-0819">tRNA processing</keyword>
<dbReference type="RefSeq" id="WP_234864027.1">
    <property type="nucleotide sequence ID" value="NZ_JAKEVY010000001.1"/>
</dbReference>
<keyword evidence="15" id="KW-1185">Reference proteome</keyword>
<dbReference type="SUPFAM" id="SSF52540">
    <property type="entry name" value="P-loop containing nucleoside triphosphate hydrolases"/>
    <property type="match status" value="2"/>
</dbReference>
<evidence type="ECO:0000256" key="13">
    <source>
        <dbReference type="RuleBase" id="RU003785"/>
    </source>
</evidence>
<evidence type="ECO:0000256" key="2">
    <source>
        <dbReference type="ARBA" id="ARBA00003213"/>
    </source>
</evidence>
<feature type="site" description="Interaction with substrate tRNA" evidence="10">
    <location>
        <position position="105"/>
    </location>
</feature>
<feature type="binding site" evidence="10">
    <location>
        <begin position="16"/>
        <end position="21"/>
    </location>
    <ligand>
        <name>substrate</name>
    </ligand>
</feature>
<evidence type="ECO:0000256" key="5">
    <source>
        <dbReference type="ARBA" id="ARBA00022694"/>
    </source>
</evidence>
<keyword evidence="4 10" id="KW-0808">Transferase</keyword>
<dbReference type="InterPro" id="IPR018022">
    <property type="entry name" value="IPT"/>
</dbReference>
<feature type="region of interest" description="Interaction with substrate tRNA" evidence="10">
    <location>
        <begin position="39"/>
        <end position="42"/>
    </location>
</feature>
<keyword evidence="8 10" id="KW-0460">Magnesium</keyword>
<comment type="cofactor">
    <cofactor evidence="1 10">
        <name>Mg(2+)</name>
        <dbReference type="ChEBI" id="CHEBI:18420"/>
    </cofactor>
</comment>
<evidence type="ECO:0000256" key="6">
    <source>
        <dbReference type="ARBA" id="ARBA00022741"/>
    </source>
</evidence>
<dbReference type="Proteomes" id="UP001200145">
    <property type="component" value="Unassembled WGS sequence"/>
</dbReference>
<evidence type="ECO:0000256" key="12">
    <source>
        <dbReference type="RuleBase" id="RU003784"/>
    </source>
</evidence>
<evidence type="ECO:0000256" key="11">
    <source>
        <dbReference type="RuleBase" id="RU003783"/>
    </source>
</evidence>
<feature type="site" description="Interaction with substrate tRNA" evidence="10">
    <location>
        <position position="127"/>
    </location>
</feature>
<evidence type="ECO:0000256" key="8">
    <source>
        <dbReference type="ARBA" id="ARBA00022842"/>
    </source>
</evidence>
<comment type="similarity">
    <text evidence="3 10 13">Belongs to the IPP transferase family.</text>
</comment>
<evidence type="ECO:0000256" key="7">
    <source>
        <dbReference type="ARBA" id="ARBA00022840"/>
    </source>
</evidence>
<evidence type="ECO:0000256" key="9">
    <source>
        <dbReference type="ARBA" id="ARBA00049563"/>
    </source>
</evidence>
<comment type="function">
    <text evidence="2 10 12">Catalyzes the transfer of a dimethylallyl group onto the adenine at position 37 in tRNAs that read codons beginning with uridine, leading to the formation of N6-(dimethylallyl)adenosine (i(6)A).</text>
</comment>
<evidence type="ECO:0000313" key="15">
    <source>
        <dbReference type="Proteomes" id="UP001200145"/>
    </source>
</evidence>
<dbReference type="EC" id="2.5.1.75" evidence="10"/>
<dbReference type="PANTHER" id="PTHR11088">
    <property type="entry name" value="TRNA DIMETHYLALLYLTRANSFERASE"/>
    <property type="match status" value="1"/>
</dbReference>
<organism evidence="14 15">
    <name type="scientific">Flavihumibacter fluminis</name>
    <dbReference type="NCBI Taxonomy" id="2909236"/>
    <lineage>
        <taxon>Bacteria</taxon>
        <taxon>Pseudomonadati</taxon>
        <taxon>Bacteroidota</taxon>
        <taxon>Chitinophagia</taxon>
        <taxon>Chitinophagales</taxon>
        <taxon>Chitinophagaceae</taxon>
        <taxon>Flavihumibacter</taxon>
    </lineage>
</organism>